<feature type="region of interest" description="Disordered" evidence="1">
    <location>
        <begin position="222"/>
        <end position="243"/>
    </location>
</feature>
<dbReference type="Gene3D" id="3.20.20.190">
    <property type="entry name" value="Phosphatidylinositol (PI) phosphodiesterase"/>
    <property type="match status" value="1"/>
</dbReference>
<evidence type="ECO:0000313" key="3">
    <source>
        <dbReference type="EMBL" id="KAL1842662.1"/>
    </source>
</evidence>
<dbReference type="PANTHER" id="PTHR43805">
    <property type="entry name" value="GLYCEROPHOSPHORYL DIESTER PHOSPHODIESTERASE"/>
    <property type="match status" value="1"/>
</dbReference>
<sequence length="415" mass="45886">MAPEEVPILRPGTAPTAEDADLAFTANTPNTASKPRCQDGELPINIGHRGYNAAYPENTMAAFQGAIAAGAHALETDLHLSRDGVVVLSHDATLKRCFGLDKRVAGCDWVELQTLRTLRAPHEGMPRLADLLRWLAQPELDHIWILLDVKTDDDPEEMLTAVAATLDRVPPPPGCGPWFARVAIGCWNDQYMTLTRSLLPNHPIFLIAFSVLPALKYLDTTPRASSSSDFNSDSDSDSDPRDDQIHFNIYQPALVGPLGALFRRLAKQRGRRVLAWTVNDERWMEWCVRVGVDGVVTDEVARFARVRGPDSQAMDGGKEEEEEVVLMDEAMDEVLDGKDGKDDEAKGKGEGKGTVVIRSRPGWRLYVKAGLLQVGAMLLALVWRKGFWHKSPVRKKMRRVLGRAVVVAARTDKEA</sequence>
<reference evidence="3 4" key="1">
    <citation type="journal article" date="2024" name="Commun. Biol.">
        <title>Comparative genomic analysis of thermophilic fungi reveals convergent evolutionary adaptations and gene losses.</title>
        <authorList>
            <person name="Steindorff A.S."/>
            <person name="Aguilar-Pontes M.V."/>
            <person name="Robinson A.J."/>
            <person name="Andreopoulos B."/>
            <person name="LaButti K."/>
            <person name="Kuo A."/>
            <person name="Mondo S."/>
            <person name="Riley R."/>
            <person name="Otillar R."/>
            <person name="Haridas S."/>
            <person name="Lipzen A."/>
            <person name="Grimwood J."/>
            <person name="Schmutz J."/>
            <person name="Clum A."/>
            <person name="Reid I.D."/>
            <person name="Moisan M.C."/>
            <person name="Butler G."/>
            <person name="Nguyen T.T.M."/>
            <person name="Dewar K."/>
            <person name="Conant G."/>
            <person name="Drula E."/>
            <person name="Henrissat B."/>
            <person name="Hansel C."/>
            <person name="Singer S."/>
            <person name="Hutchinson M.I."/>
            <person name="de Vries R.P."/>
            <person name="Natvig D.O."/>
            <person name="Powell A.J."/>
            <person name="Tsang A."/>
            <person name="Grigoriev I.V."/>
        </authorList>
    </citation>
    <scope>NUCLEOTIDE SEQUENCE [LARGE SCALE GENOMIC DNA]</scope>
    <source>
        <strain evidence="3 4">CBS 620.91</strain>
    </source>
</reference>
<accession>A0ABR3VLS7</accession>
<dbReference type="Pfam" id="PF03009">
    <property type="entry name" value="GDPD"/>
    <property type="match status" value="1"/>
</dbReference>
<proteinExistence type="predicted"/>
<dbReference type="Proteomes" id="UP001583172">
    <property type="component" value="Unassembled WGS sequence"/>
</dbReference>
<organism evidence="3 4">
    <name type="scientific">Humicola insolens</name>
    <name type="common">Soft-rot fungus</name>
    <dbReference type="NCBI Taxonomy" id="85995"/>
    <lineage>
        <taxon>Eukaryota</taxon>
        <taxon>Fungi</taxon>
        <taxon>Dikarya</taxon>
        <taxon>Ascomycota</taxon>
        <taxon>Pezizomycotina</taxon>
        <taxon>Sordariomycetes</taxon>
        <taxon>Sordariomycetidae</taxon>
        <taxon>Sordariales</taxon>
        <taxon>Chaetomiaceae</taxon>
        <taxon>Mycothermus</taxon>
    </lineage>
</organism>
<evidence type="ECO:0000256" key="1">
    <source>
        <dbReference type="SAM" id="MobiDB-lite"/>
    </source>
</evidence>
<dbReference type="SUPFAM" id="SSF51695">
    <property type="entry name" value="PLC-like phosphodiesterases"/>
    <property type="match status" value="1"/>
</dbReference>
<evidence type="ECO:0000259" key="2">
    <source>
        <dbReference type="PROSITE" id="PS51704"/>
    </source>
</evidence>
<dbReference type="EMBL" id="JAZGSY010000036">
    <property type="protein sequence ID" value="KAL1842662.1"/>
    <property type="molecule type" value="Genomic_DNA"/>
</dbReference>
<protein>
    <recommendedName>
        <fullName evidence="2">GP-PDE domain-containing protein</fullName>
    </recommendedName>
</protein>
<dbReference type="PANTHER" id="PTHR43805:SF1">
    <property type="entry name" value="GP-PDE DOMAIN-CONTAINING PROTEIN"/>
    <property type="match status" value="1"/>
</dbReference>
<gene>
    <name evidence="3" type="ORF">VTJ49DRAFT_4573</name>
</gene>
<dbReference type="InterPro" id="IPR030395">
    <property type="entry name" value="GP_PDE_dom"/>
</dbReference>
<keyword evidence="4" id="KW-1185">Reference proteome</keyword>
<name>A0ABR3VLS7_HUMIN</name>
<dbReference type="InterPro" id="IPR017946">
    <property type="entry name" value="PLC-like_Pdiesterase_TIM-brl"/>
</dbReference>
<dbReference type="PROSITE" id="PS51704">
    <property type="entry name" value="GP_PDE"/>
    <property type="match status" value="1"/>
</dbReference>
<comment type="caution">
    <text evidence="3">The sequence shown here is derived from an EMBL/GenBank/DDBJ whole genome shotgun (WGS) entry which is preliminary data.</text>
</comment>
<dbReference type="CDD" id="cd08570">
    <property type="entry name" value="GDPD_YPL206cp_fungi"/>
    <property type="match status" value="1"/>
</dbReference>
<feature type="domain" description="GP-PDE" evidence="2">
    <location>
        <begin position="43"/>
        <end position="307"/>
    </location>
</feature>
<evidence type="ECO:0000313" key="4">
    <source>
        <dbReference type="Proteomes" id="UP001583172"/>
    </source>
</evidence>